<name>A0A2P8D0R4_9BACT</name>
<organism evidence="1 2">
    <name type="scientific">Taibaiella chishuiensis</name>
    <dbReference type="NCBI Taxonomy" id="1434707"/>
    <lineage>
        <taxon>Bacteria</taxon>
        <taxon>Pseudomonadati</taxon>
        <taxon>Bacteroidota</taxon>
        <taxon>Chitinophagia</taxon>
        <taxon>Chitinophagales</taxon>
        <taxon>Chitinophagaceae</taxon>
        <taxon>Taibaiella</taxon>
    </lineage>
</organism>
<dbReference type="AlphaFoldDB" id="A0A2P8D0R4"/>
<gene>
    <name evidence="1" type="ORF">B0I18_107225</name>
</gene>
<dbReference type="Proteomes" id="UP000240572">
    <property type="component" value="Unassembled WGS sequence"/>
</dbReference>
<dbReference type="OrthoDB" id="714416at2"/>
<dbReference type="EMBL" id="PYGD01000007">
    <property type="protein sequence ID" value="PSK90813.1"/>
    <property type="molecule type" value="Genomic_DNA"/>
</dbReference>
<comment type="caution">
    <text evidence="1">The sequence shown here is derived from an EMBL/GenBank/DDBJ whole genome shotgun (WGS) entry which is preliminary data.</text>
</comment>
<proteinExistence type="predicted"/>
<dbReference type="RefSeq" id="WP_106524080.1">
    <property type="nucleotide sequence ID" value="NZ_PYGD01000007.1"/>
</dbReference>
<protein>
    <submittedName>
        <fullName evidence="1">Uncharacterized protein</fullName>
    </submittedName>
</protein>
<evidence type="ECO:0000313" key="1">
    <source>
        <dbReference type="EMBL" id="PSK90813.1"/>
    </source>
</evidence>
<keyword evidence="2" id="KW-1185">Reference proteome</keyword>
<accession>A0A2P8D0R4</accession>
<sequence length="511" mass="58614">MNRKKNALTDLIGSLSMAEKRHFSLFSAAFGKKENKSLYVKLFELLDGNVSESSDLETEFTPMALAKTKQRLYNNLLKGLRIFYEGMSVEIDIQNMLTEIEILYKRALPAQANEILSKSLALANDHEKFGLVLQLLKWEKRINIVIDTPSRSQPEIADDEKNTLGKLVQISTLESIYGRIMEFKKLYGYAKGDLKTQLEKETVGSKEMPLLEECRSNEARFYHNFINSIYHWMIYEHKQAYMFSGTLINPGSSTILPSIHISALLQHITSSVCIGEFKTALQGIELSEAYIDQYHLNQSPTYNTLMFAYHATYQLIIYNYMGRKSKLKDAIKTTEAKLKLYENSLSLELKQILMGNLMNAYVGIGDIKSADVIWDSIFNKQTKTLRRDIYADLYLFRLFSLLYNKTYVLLPSAALSASRYYKKFDDAKTVYQVELPLSMLLTKNIDYDNPAALAKVLKEIRGVIQKFISGLKGANNFQEHYSRYLIWIDSMLANEPYSKVAAAWYSGLSRK</sequence>
<reference evidence="1 2" key="1">
    <citation type="submission" date="2018-03" db="EMBL/GenBank/DDBJ databases">
        <title>Genomic Encyclopedia of Type Strains, Phase III (KMG-III): the genomes of soil and plant-associated and newly described type strains.</title>
        <authorList>
            <person name="Whitman W."/>
        </authorList>
    </citation>
    <scope>NUCLEOTIDE SEQUENCE [LARGE SCALE GENOMIC DNA]</scope>
    <source>
        <strain evidence="1 2">CGMCC 1.12700</strain>
    </source>
</reference>
<evidence type="ECO:0000313" key="2">
    <source>
        <dbReference type="Proteomes" id="UP000240572"/>
    </source>
</evidence>